<feature type="region of interest" description="Disordered" evidence="1">
    <location>
        <begin position="1"/>
        <end position="32"/>
    </location>
</feature>
<dbReference type="OMA" id="MNASPYH"/>
<feature type="compositionally biased region" description="Low complexity" evidence="1">
    <location>
        <begin position="883"/>
        <end position="908"/>
    </location>
</feature>
<evidence type="ECO:0000313" key="5">
    <source>
        <dbReference type="Proteomes" id="UP000199069"/>
    </source>
</evidence>
<feature type="region of interest" description="Disordered" evidence="1">
    <location>
        <begin position="1215"/>
        <end position="1356"/>
    </location>
</feature>
<dbReference type="Gene3D" id="2.60.40.640">
    <property type="match status" value="1"/>
</dbReference>
<dbReference type="EMBL" id="LCTV02000010">
    <property type="protein sequence ID" value="PRQ72157.1"/>
    <property type="molecule type" value="Genomic_DNA"/>
</dbReference>
<feature type="compositionally biased region" description="Low complexity" evidence="1">
    <location>
        <begin position="981"/>
        <end position="1011"/>
    </location>
</feature>
<feature type="compositionally biased region" description="Polar residues" evidence="1">
    <location>
        <begin position="1157"/>
        <end position="1168"/>
    </location>
</feature>
<sequence>MPPLARPVSSADLRSHNGQLPAAPAPDGQGHAGRGLSLKIGIERNAYVAGQQIKGVLELSVRDKRIALGEVGVEFTAHEQLRSRDHTSTRRLLSTRLDFQGNGLPPSNAVVPGSRPIQSAFYPALPGRTRFAFVFNVPANMPSSCSLGSNATTRYELRAFASSLLEGNIDIRSEKMEVQVVERWADWREGPWQKGSERKAAEKLAMGGDGQLELTAQLGMGDWAEKPARLFWRGDHDMEVSGKTKIEVNARVRNLSKRHVTGFKLSLHRRLRILYPEGSRPLVEPPVVSTVIATERFHGIDYDVQSQGERDVVLPMSVPPDECWTVRKGTLFELDVVLRVEVECGFLQKPLTVDIPVWVAHPLSLPNSAHRSAADERARIAPAPAPAPTQPSIPYSPSTVGVSSPASYNALSPEPFASAFVDQLPLPGTPAPRSSHYAESAISMSSAVSSPAIYPLSTPAPSFPPPPVAPADLYDPVPSALQHNIPHGYVAFDPRVPDLSMSGFLGGMQHPQAFSAPPPPPSLVGYTPPVSHAPPPSVSPVAHHHAVRPPSRAYTLPADLNLTPHELEQVQANIAPLEPYVAAERAHHDSRTGGDLPYHQQHALRQNSAPPFEHAPASTTPPTPPRPCPSPLPSHRQLEDLAAMPPPPPRSRTPLRTPPPPAPSSHFRQSPSPSPSPVESTFAAALAPTASGLLETIGEDGESQAGTARSAMLPAGMADALKVSQNSDEDVRSVKAANSPGRNSVQDLEDFVEQEERRAEEARAASSPKSVEGAEAVEEKQLPPLPARSHAEAVRPKAQDIFASRSGDPTPTSPPLVPFPSSPSPTNPPKRDAGGLSALEARLARPVTPDLTALSLSSRSPSPIKPSRAHSPSLRAPSAAPTSALRARSISRASRYQEIQAQVEQVEANPTEAVRQAVQKAPWAQQSTPPPVAASPQPEASATPSATKERPRPLTLAEPPQPSQPAVSPPSPRRALPTPPTQAATAVVALPQPPSSASSPPSAPVSPTKSSNRPVFTTRRAVPEAITTESSPAAKKPSSASPWSSKAASPSPWSSARLQPQTALTPVRSPSPISQHAPVSPVSPVDVSGRKVVDVVEVKELKRDAVDRVAGWLRESSSPDAEVASPPSQPERMAFRSSSRNKRLTVDFGRPAPSPPSSVGTEETGQEPTVAQLLAAESRAALRQIQQSAPSGLKPSSAVKKGLDGYLASLEHDAQVSKDELAHRSAKATKPGKVKSVASIWAERVEEADREKTASPPPPKQHKPSKSMSSIQLSDAPSPALKPLAPHNQATPTRARPASLQPSPVHDRSPPAAPFLNTTIGRPAPSSAPRSIRTPGAAMTASESAPTGLAASTGRSNKVANLLARYQQQIA</sequence>
<dbReference type="EMBL" id="CWKI01000010">
    <property type="protein sequence ID" value="CTR09468.1"/>
    <property type="molecule type" value="Genomic_DNA"/>
</dbReference>
<dbReference type="Pfam" id="PF00339">
    <property type="entry name" value="Arrestin_N"/>
    <property type="match status" value="1"/>
</dbReference>
<reference evidence="3 5" key="1">
    <citation type="submission" date="2015-07" db="EMBL/GenBank/DDBJ databases">
        <authorList>
            <person name="Cajimat M.N.B."/>
            <person name="Milazzo M.L."/>
            <person name="Fulhorst C.F."/>
        </authorList>
    </citation>
    <scope>NUCLEOTIDE SEQUENCE [LARGE SCALE GENOMIC DNA]</scope>
    <source>
        <strain evidence="3">Single colony</strain>
    </source>
</reference>
<gene>
    <name evidence="3" type="primary">FGENESH: predicted gene_10.166</name>
    <name evidence="4" type="ORF">AAT19DRAFT_9496</name>
    <name evidence="3" type="ORF">BN2166_0053290</name>
</gene>
<dbReference type="Proteomes" id="UP000239560">
    <property type="component" value="Unassembled WGS sequence"/>
</dbReference>
<dbReference type="Proteomes" id="UP000199069">
    <property type="component" value="Unassembled WGS sequence"/>
</dbReference>
<proteinExistence type="predicted"/>
<name>A0A0K3CKJ8_RHOTO</name>
<feature type="region of interest" description="Disordered" evidence="1">
    <location>
        <begin position="1109"/>
        <end position="1168"/>
    </location>
</feature>
<feature type="region of interest" description="Disordered" evidence="1">
    <location>
        <begin position="609"/>
        <end position="1089"/>
    </location>
</feature>
<reference evidence="4 6" key="2">
    <citation type="journal article" date="2018" name="Elife">
        <title>Functional genomics of lipid metabolism in the oleaginous yeast Rhodosporidium toruloides.</title>
        <authorList>
            <person name="Coradetti S.T."/>
            <person name="Pinel D."/>
            <person name="Geiselman G."/>
            <person name="Ito M."/>
            <person name="Mondo S."/>
            <person name="Reilly M.C."/>
            <person name="Cheng Y.F."/>
            <person name="Bauer S."/>
            <person name="Grigoriev I."/>
            <person name="Gladden J.M."/>
            <person name="Simmons B.A."/>
            <person name="Brem R."/>
            <person name="Arkin A.P."/>
            <person name="Skerker J.M."/>
        </authorList>
    </citation>
    <scope>NUCLEOTIDE SEQUENCE [LARGE SCALE GENOMIC DNA]</scope>
    <source>
        <strain evidence="4 6">NBRC 0880</strain>
    </source>
</reference>
<dbReference type="InterPro" id="IPR014752">
    <property type="entry name" value="Arrestin-like_C"/>
</dbReference>
<feature type="domain" description="Arrestin-like N-terminal" evidence="2">
    <location>
        <begin position="40"/>
        <end position="181"/>
    </location>
</feature>
<organism evidence="3 5">
    <name type="scientific">Rhodotorula toruloides</name>
    <name type="common">Yeast</name>
    <name type="synonym">Rhodosporidium toruloides</name>
    <dbReference type="NCBI Taxonomy" id="5286"/>
    <lineage>
        <taxon>Eukaryota</taxon>
        <taxon>Fungi</taxon>
        <taxon>Dikarya</taxon>
        <taxon>Basidiomycota</taxon>
        <taxon>Pucciniomycotina</taxon>
        <taxon>Microbotryomycetes</taxon>
        <taxon>Sporidiobolales</taxon>
        <taxon>Sporidiobolaceae</taxon>
        <taxon>Rhodotorula</taxon>
    </lineage>
</organism>
<feature type="compositionally biased region" description="Basic residues" evidence="1">
    <location>
        <begin position="1224"/>
        <end position="1233"/>
    </location>
</feature>
<feature type="compositionally biased region" description="Low complexity" evidence="1">
    <location>
        <begin position="1030"/>
        <end position="1056"/>
    </location>
</feature>
<feature type="compositionally biased region" description="Pro residues" evidence="1">
    <location>
        <begin position="644"/>
        <end position="663"/>
    </location>
</feature>
<feature type="compositionally biased region" description="Low complexity" evidence="1">
    <location>
        <begin position="854"/>
        <end position="866"/>
    </location>
</feature>
<evidence type="ECO:0000313" key="4">
    <source>
        <dbReference type="EMBL" id="PRQ72157.1"/>
    </source>
</evidence>
<dbReference type="InterPro" id="IPR011021">
    <property type="entry name" value="Arrestin-like_N"/>
</dbReference>
<evidence type="ECO:0000259" key="2">
    <source>
        <dbReference type="Pfam" id="PF00339"/>
    </source>
</evidence>
<accession>A0A0K3CKJ8</accession>
<feature type="compositionally biased region" description="Basic and acidic residues" evidence="1">
    <location>
        <begin position="754"/>
        <end position="763"/>
    </location>
</feature>
<dbReference type="STRING" id="5286.A0A0K3CKJ8"/>
<feature type="compositionally biased region" description="Low complexity" evidence="1">
    <location>
        <begin position="1078"/>
        <end position="1087"/>
    </location>
</feature>
<feature type="compositionally biased region" description="Basic and acidic residues" evidence="1">
    <location>
        <begin position="789"/>
        <end position="798"/>
    </location>
</feature>
<evidence type="ECO:0000313" key="6">
    <source>
        <dbReference type="Proteomes" id="UP000239560"/>
    </source>
</evidence>
<evidence type="ECO:0000313" key="3">
    <source>
        <dbReference type="EMBL" id="CTR09468.1"/>
    </source>
</evidence>
<feature type="compositionally biased region" description="Pro residues" evidence="1">
    <location>
        <begin position="619"/>
        <end position="632"/>
    </location>
</feature>
<keyword evidence="5" id="KW-1185">Reference proteome</keyword>
<evidence type="ECO:0000256" key="1">
    <source>
        <dbReference type="SAM" id="MobiDB-lite"/>
    </source>
</evidence>
<feature type="compositionally biased region" description="Pro residues" evidence="1">
    <location>
        <begin position="811"/>
        <end position="828"/>
    </location>
</feature>
<dbReference type="OrthoDB" id="298939at2759"/>
<feature type="compositionally biased region" description="Pro residues" evidence="1">
    <location>
        <begin position="959"/>
        <end position="980"/>
    </location>
</feature>
<feature type="compositionally biased region" description="Basic and acidic residues" evidence="1">
    <location>
        <begin position="1243"/>
        <end position="1253"/>
    </location>
</feature>
<protein>
    <submittedName>
        <fullName evidence="3">FGENESH: predicted gene_10.166 protein</fullName>
    </submittedName>
</protein>